<feature type="region of interest" description="Disordered" evidence="7">
    <location>
        <begin position="577"/>
        <end position="622"/>
    </location>
</feature>
<dbReference type="GO" id="GO:0000056">
    <property type="term" value="P:ribosomal small subunit export from nucleus"/>
    <property type="evidence" value="ECO:0007669"/>
    <property type="project" value="TreeGrafter"/>
</dbReference>
<dbReference type="InParanoid" id="A0A165GL90"/>
<evidence type="ECO:0000256" key="6">
    <source>
        <dbReference type="ARBA" id="ARBA00031929"/>
    </source>
</evidence>
<feature type="compositionally biased region" description="Basic and acidic residues" evidence="7">
    <location>
        <begin position="28"/>
        <end position="37"/>
    </location>
</feature>
<evidence type="ECO:0000256" key="3">
    <source>
        <dbReference type="ARBA" id="ARBA00022737"/>
    </source>
</evidence>
<dbReference type="Proteomes" id="UP000076632">
    <property type="component" value="Unassembled WGS sequence"/>
</dbReference>
<dbReference type="AlphaFoldDB" id="A0A165GL90"/>
<dbReference type="InterPro" id="IPR040000">
    <property type="entry name" value="NOP9"/>
</dbReference>
<reference evidence="8 9" key="1">
    <citation type="journal article" date="2016" name="Fungal Biol.">
        <title>The genome of Xylona heveae provides a window into fungal endophytism.</title>
        <authorList>
            <person name="Gazis R."/>
            <person name="Kuo A."/>
            <person name="Riley R."/>
            <person name="LaButti K."/>
            <person name="Lipzen A."/>
            <person name="Lin J."/>
            <person name="Amirebrahimi M."/>
            <person name="Hesse C.N."/>
            <person name="Spatafora J.W."/>
            <person name="Henrissat B."/>
            <person name="Hainaut M."/>
            <person name="Grigoriev I.V."/>
            <person name="Hibbett D.S."/>
        </authorList>
    </citation>
    <scope>NUCLEOTIDE SEQUENCE [LARGE SCALE GENOMIC DNA]</scope>
    <source>
        <strain evidence="8 9">TC161</strain>
    </source>
</reference>
<dbReference type="OMA" id="WIKDMVA"/>
<feature type="compositionally biased region" description="Basic and acidic residues" evidence="7">
    <location>
        <begin position="787"/>
        <end position="805"/>
    </location>
</feature>
<evidence type="ECO:0000256" key="1">
    <source>
        <dbReference type="ARBA" id="ARBA00004604"/>
    </source>
</evidence>
<evidence type="ECO:0000256" key="2">
    <source>
        <dbReference type="ARBA" id="ARBA00016427"/>
    </source>
</evidence>
<dbReference type="SMART" id="SM00025">
    <property type="entry name" value="Pumilio"/>
    <property type="match status" value="5"/>
</dbReference>
<name>A0A165GL90_XYLHT</name>
<dbReference type="SUPFAM" id="SSF48371">
    <property type="entry name" value="ARM repeat"/>
    <property type="match status" value="1"/>
</dbReference>
<evidence type="ECO:0000256" key="5">
    <source>
        <dbReference type="ARBA" id="ARBA00030932"/>
    </source>
</evidence>
<dbReference type="InterPro" id="IPR016024">
    <property type="entry name" value="ARM-type_fold"/>
</dbReference>
<feature type="region of interest" description="Disordered" evidence="7">
    <location>
        <begin position="715"/>
        <end position="820"/>
    </location>
</feature>
<dbReference type="InterPro" id="IPR011989">
    <property type="entry name" value="ARM-like"/>
</dbReference>
<keyword evidence="9" id="KW-1185">Reference proteome</keyword>
<feature type="compositionally biased region" description="Polar residues" evidence="7">
    <location>
        <begin position="806"/>
        <end position="820"/>
    </location>
</feature>
<dbReference type="EMBL" id="KV407459">
    <property type="protein sequence ID" value="KZF22328.1"/>
    <property type="molecule type" value="Genomic_DNA"/>
</dbReference>
<gene>
    <name evidence="8" type="ORF">L228DRAFT_247994</name>
</gene>
<dbReference type="Pfam" id="PF22493">
    <property type="entry name" value="PUF_NOP9"/>
    <property type="match status" value="1"/>
</dbReference>
<dbReference type="GO" id="GO:0000447">
    <property type="term" value="P:endonucleolytic cleavage in ITS1 to separate SSU-rRNA from 5.8S rRNA and LSU-rRNA from tricistronic rRNA transcript (SSU-rRNA, 5.8S rRNA, LSU-rRNA)"/>
    <property type="evidence" value="ECO:0007669"/>
    <property type="project" value="TreeGrafter"/>
</dbReference>
<dbReference type="GO" id="GO:0000472">
    <property type="term" value="P:endonucleolytic cleavage to generate mature 5'-end of SSU-rRNA from (SSU-rRNA, 5.8S rRNA, LSU-rRNA)"/>
    <property type="evidence" value="ECO:0007669"/>
    <property type="project" value="TreeGrafter"/>
</dbReference>
<feature type="compositionally biased region" description="Low complexity" evidence="7">
    <location>
        <begin position="579"/>
        <end position="622"/>
    </location>
</feature>
<keyword evidence="3" id="KW-0677">Repeat</keyword>
<feature type="compositionally biased region" description="Basic and acidic residues" evidence="7">
    <location>
        <begin position="1"/>
        <end position="19"/>
    </location>
</feature>
<evidence type="ECO:0000256" key="4">
    <source>
        <dbReference type="ARBA" id="ARBA00024893"/>
    </source>
</evidence>
<dbReference type="GO" id="GO:0030686">
    <property type="term" value="C:90S preribosome"/>
    <property type="evidence" value="ECO:0007669"/>
    <property type="project" value="TreeGrafter"/>
</dbReference>
<accession>A0A165GL90</accession>
<feature type="compositionally biased region" description="Gly residues" evidence="7">
    <location>
        <begin position="730"/>
        <end position="768"/>
    </location>
</feature>
<dbReference type="PANTHER" id="PTHR13102">
    <property type="entry name" value="NUCLEOLAR PROTEIN 9"/>
    <property type="match status" value="1"/>
</dbReference>
<sequence length="820" mass="89505">MPKENKKRGRREEKKRKLEEEEAVESAQDTKRQKPEVEPDFLPLNDAAPAENGYEEGGYEEGGSATETPFYGLLDEEEQEYFKRADELLDLNQFNDAEERNLFLANVYREAEGKELKIASSQSCSRLMERLILLSNPAQLKALFGKFSGNFLHLVQHRFASHCCETLFIRSAPVVTQELIEPPDQTQEDETTGEVFVTMENLFLYTLNELEGNLGYLVMDRFASHTIRVLLVVLSGKPLMKRSTTSVVQSRKKENITVTGMPGKPTDLELDERSVPESFTAALDKMIKDTIAGLDTNHLRALATHPTGNPVLQLLLELELSQKPGSRKQKVDEQYLFKKLLPDDLSEENTDSTMFFNSMIYDPLGSRVLEAIIRVAPGKTFKAIYRHLLKERIGSLARNDIAGFVAMRALERLSKEDLQDALQSILPQIPSLVERSRTTVIRTLVERCGVRGADTKALANALKESYGGDGDDVDPAERLAKMLKLDLLSKKDANGNANLTAEEKAQQLHGSLLAQAMLNVPHGGPLSEFVQAGLLVLASSSSPSSSQDADADASSNSENTFIKICEDPVLSRVVQQAFNPSNPSSPDPSSSSNPSFNPSNPSSSNYPSSSTGGSSAGTSTSSTADTAFRRKLLPKFYTHIAPLACTSAGSHVIDSLWPGSRGLPFIRDQIAAELARDEPVLRESFFGRAVWRNWMMDMYKRRRGDWVALARAQHDPDDDDASVPDNLSGAGAGSYGRGRGGGGGQGYGHGRGGGGGGGGYSRGGGHGYGSSHATGNFDNKGRGGKTGIEKARERFAAEKAKKEKMNMNSQKKTGTPAESS</sequence>
<dbReference type="GeneID" id="28897903"/>
<dbReference type="GO" id="GO:0030688">
    <property type="term" value="C:preribosome, small subunit precursor"/>
    <property type="evidence" value="ECO:0007669"/>
    <property type="project" value="TreeGrafter"/>
</dbReference>
<organism evidence="8 9">
    <name type="scientific">Xylona heveae (strain CBS 132557 / TC161)</name>
    <dbReference type="NCBI Taxonomy" id="1328760"/>
    <lineage>
        <taxon>Eukaryota</taxon>
        <taxon>Fungi</taxon>
        <taxon>Dikarya</taxon>
        <taxon>Ascomycota</taxon>
        <taxon>Pezizomycotina</taxon>
        <taxon>Xylonomycetes</taxon>
        <taxon>Xylonales</taxon>
        <taxon>Xylonaceae</taxon>
        <taxon>Xylona</taxon>
    </lineage>
</organism>
<dbReference type="PANTHER" id="PTHR13102:SF0">
    <property type="entry name" value="NUCLEOLAR PROTEIN 9"/>
    <property type="match status" value="1"/>
</dbReference>
<dbReference type="STRING" id="1328760.A0A165GL90"/>
<evidence type="ECO:0000256" key="7">
    <source>
        <dbReference type="SAM" id="MobiDB-lite"/>
    </source>
</evidence>
<dbReference type="InterPro" id="IPR001313">
    <property type="entry name" value="Pumilio_RNA-bd_rpt"/>
</dbReference>
<dbReference type="GO" id="GO:0003723">
    <property type="term" value="F:RNA binding"/>
    <property type="evidence" value="ECO:0007669"/>
    <property type="project" value="InterPro"/>
</dbReference>
<dbReference type="GO" id="GO:0005730">
    <property type="term" value="C:nucleolus"/>
    <property type="evidence" value="ECO:0007669"/>
    <property type="project" value="UniProtKB-SubCell"/>
</dbReference>
<feature type="region of interest" description="Disordered" evidence="7">
    <location>
        <begin position="1"/>
        <end position="65"/>
    </location>
</feature>
<dbReference type="RefSeq" id="XP_018187883.1">
    <property type="nucleotide sequence ID" value="XM_018332766.1"/>
</dbReference>
<protein>
    <recommendedName>
        <fullName evidence="2">Nucleolar protein 9</fullName>
    </recommendedName>
    <alternativeName>
        <fullName evidence="5 6">Pumilio domain-containing protein NOP9</fullName>
    </alternativeName>
</protein>
<evidence type="ECO:0000313" key="9">
    <source>
        <dbReference type="Proteomes" id="UP000076632"/>
    </source>
</evidence>
<dbReference type="FunCoup" id="A0A165GL90">
    <property type="interactions" value="906"/>
</dbReference>
<dbReference type="OrthoDB" id="392571at2759"/>
<proteinExistence type="predicted"/>
<dbReference type="GO" id="GO:0000480">
    <property type="term" value="P:endonucleolytic cleavage in 5'-ETS of tricistronic rRNA transcript (SSU-rRNA, 5.8S rRNA, LSU-rRNA)"/>
    <property type="evidence" value="ECO:0007669"/>
    <property type="project" value="TreeGrafter"/>
</dbReference>
<comment type="function">
    <text evidence="4">RNA-binding nucleolar protein required for pre-rRNA processing. Involved in production of 18S rRNA and assembly of small ribosomal subunit.</text>
</comment>
<comment type="subcellular location">
    <subcellularLocation>
        <location evidence="1">Nucleus</location>
        <location evidence="1">Nucleolus</location>
    </subcellularLocation>
</comment>
<evidence type="ECO:0000313" key="8">
    <source>
        <dbReference type="EMBL" id="KZF22328.1"/>
    </source>
</evidence>
<dbReference type="Gene3D" id="1.25.10.10">
    <property type="entry name" value="Leucine-rich Repeat Variant"/>
    <property type="match status" value="2"/>
</dbReference>